<evidence type="ECO:0000313" key="3">
    <source>
        <dbReference type="Proteomes" id="UP000462152"/>
    </source>
</evidence>
<dbReference type="InterPro" id="IPR010852">
    <property type="entry name" value="ABATE"/>
</dbReference>
<dbReference type="PANTHER" id="PTHR35525:SF3">
    <property type="entry name" value="BLL6575 PROTEIN"/>
    <property type="match status" value="1"/>
</dbReference>
<dbReference type="PANTHER" id="PTHR35525">
    <property type="entry name" value="BLL6575 PROTEIN"/>
    <property type="match status" value="1"/>
</dbReference>
<name>A0A7K1LL53_9MICC</name>
<dbReference type="Gene3D" id="1.10.3300.10">
    <property type="entry name" value="Jann2411-like domain"/>
    <property type="match status" value="1"/>
</dbReference>
<evidence type="ECO:0000313" key="2">
    <source>
        <dbReference type="EMBL" id="MUN55855.1"/>
    </source>
</evidence>
<gene>
    <name evidence="2" type="ORF">GMA10_11670</name>
</gene>
<organism evidence="2 3">
    <name type="scientific">Rothia koreensis</name>
    <dbReference type="NCBI Taxonomy" id="592378"/>
    <lineage>
        <taxon>Bacteria</taxon>
        <taxon>Bacillati</taxon>
        <taxon>Actinomycetota</taxon>
        <taxon>Actinomycetes</taxon>
        <taxon>Micrococcales</taxon>
        <taxon>Micrococcaceae</taxon>
        <taxon>Rothia</taxon>
    </lineage>
</organism>
<dbReference type="AlphaFoldDB" id="A0A7K1LL53"/>
<dbReference type="SUPFAM" id="SSF160904">
    <property type="entry name" value="Jann2411-like"/>
    <property type="match status" value="1"/>
</dbReference>
<dbReference type="Pfam" id="PF11706">
    <property type="entry name" value="zf-CGNR"/>
    <property type="match status" value="1"/>
</dbReference>
<dbReference type="InterPro" id="IPR023286">
    <property type="entry name" value="ABATE_dom_sf"/>
</dbReference>
<reference evidence="2 3" key="1">
    <citation type="submission" date="2019-12" db="EMBL/GenBank/DDBJ databases">
        <authorList>
            <person name="Li J."/>
            <person name="Shi Y."/>
            <person name="Xu G."/>
            <person name="Xiao D."/>
            <person name="Ran X."/>
        </authorList>
    </citation>
    <scope>NUCLEOTIDE SEQUENCE [LARGE SCALE GENOMIC DNA]</scope>
    <source>
        <strain evidence="2 3">JCM 15915</strain>
    </source>
</reference>
<dbReference type="RefSeq" id="WP_129316161.1">
    <property type="nucleotide sequence ID" value="NZ_CP197643.1"/>
</dbReference>
<dbReference type="OrthoDB" id="123307at2"/>
<comment type="caution">
    <text evidence="2">The sequence shown here is derived from an EMBL/GenBank/DDBJ whole genome shotgun (WGS) entry which is preliminary data.</text>
</comment>
<feature type="domain" description="Zinc finger CGNR" evidence="1">
    <location>
        <begin position="119"/>
        <end position="161"/>
    </location>
</feature>
<keyword evidence="3" id="KW-1185">Reference proteome</keyword>
<dbReference type="InterPro" id="IPR021005">
    <property type="entry name" value="Znf_CGNR"/>
</dbReference>
<accession>A0A7K1LL53</accession>
<dbReference type="Proteomes" id="UP000462152">
    <property type="component" value="Unassembled WGS sequence"/>
</dbReference>
<dbReference type="EMBL" id="WOGT01000009">
    <property type="protein sequence ID" value="MUN55855.1"/>
    <property type="molecule type" value="Genomic_DNA"/>
</dbReference>
<proteinExistence type="predicted"/>
<evidence type="ECO:0000259" key="1">
    <source>
        <dbReference type="Pfam" id="PF11706"/>
    </source>
</evidence>
<protein>
    <recommendedName>
        <fullName evidence="1">Zinc finger CGNR domain-containing protein</fullName>
    </recommendedName>
</protein>
<sequence>MIEDEELLLDVLNSAPRDGGEPMEYLHGQRGVDLARAHGGSGDDAELRCLRIARDGLQDLIRGNEVAVESLQELMSEATMRADVTPSGVEWKLSAPSDVQLAARVLQAWSRVNEHLPGRLRACANTECNLYLIDHTRPGTAKWCSMATCGNRMKARAHAARTRRSGSRN</sequence>